<reference evidence="2 3" key="1">
    <citation type="submission" date="2018-04" db="EMBL/GenBank/DDBJ databases">
        <title>Denitrifier Microvirgula.</title>
        <authorList>
            <person name="Anderson E."/>
            <person name="Jang J."/>
            <person name="Ishii S."/>
        </authorList>
    </citation>
    <scope>NUCLEOTIDE SEQUENCE [LARGE SCALE GENOMIC DNA]</scope>
    <source>
        <strain evidence="2 3">BE2.4</strain>
    </source>
</reference>
<dbReference type="SUPFAM" id="SSF63829">
    <property type="entry name" value="Calcium-dependent phosphotriesterase"/>
    <property type="match status" value="1"/>
</dbReference>
<dbReference type="PANTHER" id="PTHR35399">
    <property type="entry name" value="SLR8030 PROTEIN"/>
    <property type="match status" value="1"/>
</dbReference>
<accession>A0A2S0P8T2</accession>
<sequence>MSKLIKTDDSIVNSSDNRAFSDLVSAQLSRRSLLKGGAGAVAAGLFSPLFAPLAGLAEAATPAPVARAVALAFEPVPIAVRDSVVVPDGYTAEVLYAWGDPTGIRGRMPAFKPDASNTAAEQAVQAGMHHDGMAYFALPFGAQSSRRGLLAINHEYIDDGLLHPDGMKDWSEAKVAKAQAAVGVSVIEVEHAGDNWRVVRPSSFARRITAQTPCDIAGPARGHALMRTEADPKGTTVLGTFNNCANGQTPWGTYLTCEENWSDFFANNGTLTEDDKRYGIKAQDAGYRWSERDFRFDRQVTPNEPYRFGWVVEIDPYDAKSRPVKRTALGRVKHEGATVSLAPDGRVVVYMGDDQRFEYIYKFVSSGKYKPHDRKANRTLLDQGTLYVARFDDDNGGRWLPLVHGQHGLTADNGFRDQAEVLIHTRRAADKVGATKMDRPEWIAVHPERPWELYCTLTNNSERGTDGKPGTDAANPRAKNIFGHIIRWQEAGNDPTSDSFKWDLFALAGNPTLDGASKGTVNGDAFGSPDGLKFSSNGILWIQTDVSTSTLNQKEYANMGNNQMLATLPETGQVRRFLTGPNGCEITGLAFTPDNRTLFVNIQHPGETSSERSDPAQPKAVSSWPDGDAGGRPRSATVVIRRRDGGVIGV</sequence>
<name>A0A2S0P8T2_9NEIS</name>
<evidence type="ECO:0000256" key="1">
    <source>
        <dbReference type="SAM" id="MobiDB-lite"/>
    </source>
</evidence>
<dbReference type="RefSeq" id="WP_107888974.1">
    <property type="nucleotide sequence ID" value="NZ_CP028519.1"/>
</dbReference>
<dbReference type="KEGG" id="maer:DAI18_06685"/>
<dbReference type="PANTHER" id="PTHR35399:SF2">
    <property type="entry name" value="DUF839 DOMAIN-CONTAINING PROTEIN"/>
    <property type="match status" value="1"/>
</dbReference>
<proteinExistence type="predicted"/>
<gene>
    <name evidence="2" type="ORF">DAI18_06685</name>
</gene>
<dbReference type="PROSITE" id="PS51318">
    <property type="entry name" value="TAT"/>
    <property type="match status" value="1"/>
</dbReference>
<protein>
    <submittedName>
        <fullName evidence="2">Tat pathway signal protein</fullName>
    </submittedName>
</protein>
<dbReference type="AlphaFoldDB" id="A0A2S0P8T2"/>
<dbReference type="InterPro" id="IPR006311">
    <property type="entry name" value="TAT_signal"/>
</dbReference>
<organism evidence="2 3">
    <name type="scientific">Microvirgula aerodenitrificans</name>
    <dbReference type="NCBI Taxonomy" id="57480"/>
    <lineage>
        <taxon>Bacteria</taxon>
        <taxon>Pseudomonadati</taxon>
        <taxon>Pseudomonadota</taxon>
        <taxon>Betaproteobacteria</taxon>
        <taxon>Neisseriales</taxon>
        <taxon>Aquaspirillaceae</taxon>
        <taxon>Microvirgula</taxon>
    </lineage>
</organism>
<dbReference type="OrthoDB" id="9801383at2"/>
<dbReference type="EMBL" id="CP028519">
    <property type="protein sequence ID" value="AVY93766.1"/>
    <property type="molecule type" value="Genomic_DNA"/>
</dbReference>
<evidence type="ECO:0000313" key="2">
    <source>
        <dbReference type="EMBL" id="AVY93766.1"/>
    </source>
</evidence>
<evidence type="ECO:0000313" key="3">
    <source>
        <dbReference type="Proteomes" id="UP000244173"/>
    </source>
</evidence>
<dbReference type="InterPro" id="IPR008557">
    <property type="entry name" value="PhoX"/>
</dbReference>
<dbReference type="STRING" id="1122240.GCA_000620105_03452"/>
<feature type="region of interest" description="Disordered" evidence="1">
    <location>
        <begin position="605"/>
        <end position="635"/>
    </location>
</feature>
<dbReference type="Proteomes" id="UP000244173">
    <property type="component" value="Chromosome"/>
</dbReference>
<dbReference type="Pfam" id="PF05787">
    <property type="entry name" value="PhoX"/>
    <property type="match status" value="1"/>
</dbReference>
<keyword evidence="3" id="KW-1185">Reference proteome</keyword>